<feature type="domain" description="TcmA/NAT10 helicase" evidence="13">
    <location>
        <begin position="241"/>
        <end position="424"/>
    </location>
</feature>
<evidence type="ECO:0000256" key="4">
    <source>
        <dbReference type="ARBA" id="ARBA00022694"/>
    </source>
</evidence>
<dbReference type="KEGG" id="gah:GAH_01862"/>
<comment type="catalytic activity">
    <reaction evidence="12">
        <text>cytidine(34) in elongator tRNA(Met) + acetyl-CoA + ATP + H2O = N(4)-acetylcytidine(34) in elongator tRNA(Met) + ADP + phosphate + CoA + H(+)</text>
        <dbReference type="Rhea" id="RHEA:43788"/>
        <dbReference type="Rhea" id="RHEA-COMP:10693"/>
        <dbReference type="Rhea" id="RHEA-COMP:10694"/>
        <dbReference type="ChEBI" id="CHEBI:15377"/>
        <dbReference type="ChEBI" id="CHEBI:15378"/>
        <dbReference type="ChEBI" id="CHEBI:30616"/>
        <dbReference type="ChEBI" id="CHEBI:43474"/>
        <dbReference type="ChEBI" id="CHEBI:57287"/>
        <dbReference type="ChEBI" id="CHEBI:57288"/>
        <dbReference type="ChEBI" id="CHEBI:74900"/>
        <dbReference type="ChEBI" id="CHEBI:82748"/>
        <dbReference type="ChEBI" id="CHEBI:456216"/>
        <dbReference type="EC" id="2.3.1.193"/>
    </reaction>
</comment>
<dbReference type="GO" id="GO:0106162">
    <property type="term" value="F:mRNA N-acetyltransferase activity"/>
    <property type="evidence" value="ECO:0007669"/>
    <property type="project" value="RHEA"/>
</dbReference>
<dbReference type="InterPro" id="IPR024914">
    <property type="entry name" value="tRNA_acetyltr_TmcA"/>
</dbReference>
<proteinExistence type="inferred from homology"/>
<dbReference type="GO" id="GO:0051392">
    <property type="term" value="F:tRNA cytidine N4-acetyltransferase activity"/>
    <property type="evidence" value="ECO:0007669"/>
    <property type="project" value="UniProtKB-UniRule"/>
</dbReference>
<dbReference type="GO" id="GO:1990883">
    <property type="term" value="F:18S rRNA cytidine N-acetyltransferase activity"/>
    <property type="evidence" value="ECO:0007669"/>
    <property type="project" value="TreeGrafter"/>
</dbReference>
<dbReference type="PANTHER" id="PTHR10925:SF5">
    <property type="entry name" value="RNA CYTIDINE ACETYLTRANSFERASE"/>
    <property type="match status" value="1"/>
</dbReference>
<evidence type="ECO:0000256" key="11">
    <source>
        <dbReference type="ARBA" id="ARBA00049914"/>
    </source>
</evidence>
<dbReference type="Proteomes" id="UP000034723">
    <property type="component" value="Chromosome"/>
</dbReference>
<evidence type="ECO:0000256" key="12">
    <source>
        <dbReference type="HAMAP-Rule" id="MF_01886"/>
    </source>
</evidence>
<feature type="binding site" evidence="12">
    <location>
        <position position="594"/>
    </location>
    <ligand>
        <name>acetyl-CoA</name>
        <dbReference type="ChEBI" id="CHEBI:57288"/>
    </ligand>
</feature>
<reference evidence="16 17" key="1">
    <citation type="submission" date="2015-04" db="EMBL/GenBank/DDBJ databases">
        <title>The complete genome sequence of the hyperthermophilic, obligate iron-reducing archaeon Geoglobus ahangari strain 234T.</title>
        <authorList>
            <person name="Manzella M.P."/>
            <person name="Holmes D.E."/>
            <person name="Rocheleau J.M."/>
            <person name="Chung A."/>
            <person name="Reguera G."/>
            <person name="Kashefi K."/>
        </authorList>
    </citation>
    <scope>NUCLEOTIDE SEQUENCE [LARGE SCALE GENOMIC DNA]</scope>
    <source>
        <strain evidence="16 17">234</strain>
    </source>
</reference>
<feature type="domain" description="N-acetyltransferase" evidence="15">
    <location>
        <begin position="579"/>
        <end position="629"/>
    </location>
</feature>
<evidence type="ECO:0000259" key="14">
    <source>
        <dbReference type="Pfam" id="PF08351"/>
    </source>
</evidence>
<comment type="caution">
    <text evidence="12">Lacks conserved residue(s) required for the propagation of feature annotation.</text>
</comment>
<dbReference type="OrthoDB" id="312894at2157"/>
<accession>A0A0F7IDX8</accession>
<keyword evidence="8 12" id="KW-0012">Acyltransferase</keyword>
<dbReference type="GO" id="GO:1904812">
    <property type="term" value="P:rRNA acetylation involved in maturation of SSU-rRNA"/>
    <property type="evidence" value="ECO:0007669"/>
    <property type="project" value="TreeGrafter"/>
</dbReference>
<comment type="similarity">
    <text evidence="12">Belongs to the TmcA family.</text>
</comment>
<dbReference type="Pfam" id="PF08351">
    <property type="entry name" value="TmcA_N"/>
    <property type="match status" value="1"/>
</dbReference>
<dbReference type="EMBL" id="CP011267">
    <property type="protein sequence ID" value="AKG90860.1"/>
    <property type="molecule type" value="Genomic_DNA"/>
</dbReference>
<evidence type="ECO:0000256" key="6">
    <source>
        <dbReference type="ARBA" id="ARBA00022840"/>
    </source>
</evidence>
<dbReference type="Pfam" id="PF13718">
    <property type="entry name" value="GNAT_acetyltr_2"/>
    <property type="match status" value="2"/>
</dbReference>
<keyword evidence="2 12" id="KW-0820">tRNA-binding</keyword>
<keyword evidence="3 12" id="KW-0808">Transferase</keyword>
<evidence type="ECO:0000256" key="1">
    <source>
        <dbReference type="ARBA" id="ARBA00022490"/>
    </source>
</evidence>
<dbReference type="STRING" id="113653.GAH_01862"/>
<dbReference type="GeneID" id="24804429"/>
<dbReference type="InterPro" id="IPR032672">
    <property type="entry name" value="TmcA/NAT10/Kre33"/>
</dbReference>
<name>A0A0F7IDX8_9EURY</name>
<gene>
    <name evidence="12" type="primary">tmcA</name>
    <name evidence="16" type="ORF">GAH_01862</name>
</gene>
<dbReference type="Gene3D" id="3.40.50.11040">
    <property type="match status" value="1"/>
</dbReference>
<dbReference type="InterPro" id="IPR013562">
    <property type="entry name" value="TmcA/NAT10_N"/>
</dbReference>
<comment type="function">
    <text evidence="12">Catalyzes the formation of N(4)-acetylcytidine (ac(4)C) at the wobble position of tRNA(Met), by using acetyl-CoA as an acetyl donor and ATP (or GTP).</text>
</comment>
<dbReference type="Pfam" id="PF05127">
    <property type="entry name" value="NAT10_TcmA_helicase"/>
    <property type="match status" value="1"/>
</dbReference>
<comment type="catalytic activity">
    <reaction evidence="11">
        <text>a cytidine in mRNA + acetyl-CoA + ATP + H2O = an N(4)-acetylcytidine in mRNA + ADP + phosphate + CoA + H(+)</text>
        <dbReference type="Rhea" id="RHEA:58480"/>
        <dbReference type="Rhea" id="RHEA-COMP:15145"/>
        <dbReference type="Rhea" id="RHEA-COMP:15146"/>
        <dbReference type="ChEBI" id="CHEBI:15377"/>
        <dbReference type="ChEBI" id="CHEBI:15378"/>
        <dbReference type="ChEBI" id="CHEBI:30616"/>
        <dbReference type="ChEBI" id="CHEBI:43474"/>
        <dbReference type="ChEBI" id="CHEBI:57287"/>
        <dbReference type="ChEBI" id="CHEBI:57288"/>
        <dbReference type="ChEBI" id="CHEBI:74900"/>
        <dbReference type="ChEBI" id="CHEBI:82748"/>
        <dbReference type="ChEBI" id="CHEBI:456216"/>
    </reaction>
</comment>
<evidence type="ECO:0000313" key="16">
    <source>
        <dbReference type="EMBL" id="AKG90860.1"/>
    </source>
</evidence>
<feature type="binding site" evidence="12">
    <location>
        <begin position="554"/>
        <end position="556"/>
    </location>
    <ligand>
        <name>acetyl-CoA</name>
        <dbReference type="ChEBI" id="CHEBI:57288"/>
    </ligand>
</feature>
<dbReference type="SUPFAM" id="SSF55729">
    <property type="entry name" value="Acyl-CoA N-acyltransferases (Nat)"/>
    <property type="match status" value="1"/>
</dbReference>
<comment type="catalytic activity">
    <reaction evidence="10">
        <text>a cytidine in RNA + acetyl-CoA + ATP + H2O = an N(4)-acetylcytidine in RNA + ADP + phosphate + CoA + H(+)</text>
        <dbReference type="Rhea" id="RHEA:82211"/>
        <dbReference type="Rhea" id="RHEA-COMP:15704"/>
        <dbReference type="Rhea" id="RHEA-COMP:19834"/>
        <dbReference type="ChEBI" id="CHEBI:15377"/>
        <dbReference type="ChEBI" id="CHEBI:15378"/>
        <dbReference type="ChEBI" id="CHEBI:30616"/>
        <dbReference type="ChEBI" id="CHEBI:43474"/>
        <dbReference type="ChEBI" id="CHEBI:57287"/>
        <dbReference type="ChEBI" id="CHEBI:57288"/>
        <dbReference type="ChEBI" id="CHEBI:74900"/>
        <dbReference type="ChEBI" id="CHEBI:82748"/>
        <dbReference type="ChEBI" id="CHEBI:456216"/>
    </reaction>
</comment>
<dbReference type="SUPFAM" id="SSF52540">
    <property type="entry name" value="P-loop containing nucleoside triphosphate hydrolases"/>
    <property type="match status" value="1"/>
</dbReference>
<evidence type="ECO:0000313" key="17">
    <source>
        <dbReference type="Proteomes" id="UP000034723"/>
    </source>
</evidence>
<evidence type="ECO:0000259" key="13">
    <source>
        <dbReference type="Pfam" id="PF05127"/>
    </source>
</evidence>
<dbReference type="PATRIC" id="fig|113653.22.peg.1832"/>
<evidence type="ECO:0000256" key="10">
    <source>
        <dbReference type="ARBA" id="ARBA00049889"/>
    </source>
</evidence>
<dbReference type="PANTHER" id="PTHR10925">
    <property type="entry name" value="N-ACETYLTRANSFERASE 10"/>
    <property type="match status" value="1"/>
</dbReference>
<dbReference type="InterPro" id="IPR027417">
    <property type="entry name" value="P-loop_NTPase"/>
</dbReference>
<dbReference type="GO" id="GO:0000049">
    <property type="term" value="F:tRNA binding"/>
    <property type="evidence" value="ECO:0007669"/>
    <property type="project" value="UniProtKB-UniRule"/>
</dbReference>
<evidence type="ECO:0000256" key="5">
    <source>
        <dbReference type="ARBA" id="ARBA00022741"/>
    </source>
</evidence>
<dbReference type="AlphaFoldDB" id="A0A0F7IDX8"/>
<organism evidence="16 17">
    <name type="scientific">Geoglobus ahangari</name>
    <dbReference type="NCBI Taxonomy" id="113653"/>
    <lineage>
        <taxon>Archaea</taxon>
        <taxon>Methanobacteriati</taxon>
        <taxon>Methanobacteriota</taxon>
        <taxon>Archaeoglobi</taxon>
        <taxon>Archaeoglobales</taxon>
        <taxon>Archaeoglobaceae</taxon>
        <taxon>Geoglobus</taxon>
    </lineage>
</organism>
<evidence type="ECO:0000256" key="9">
    <source>
        <dbReference type="ARBA" id="ARBA00049883"/>
    </source>
</evidence>
<keyword evidence="1 12" id="KW-0963">Cytoplasm</keyword>
<keyword evidence="4 12" id="KW-0819">tRNA processing</keyword>
<dbReference type="HAMAP" id="MF_01886">
    <property type="entry name" value="tRNA_acetyltr_TmcA"/>
    <property type="match status" value="1"/>
</dbReference>
<comment type="subcellular location">
    <subcellularLocation>
        <location evidence="12">Cytoplasm</location>
    </subcellularLocation>
</comment>
<dbReference type="GO" id="GO:0005737">
    <property type="term" value="C:cytoplasm"/>
    <property type="evidence" value="ECO:0007669"/>
    <property type="project" value="UniProtKB-SubCell"/>
</dbReference>
<dbReference type="EC" id="2.3.1.193" evidence="12"/>
<feature type="binding site" evidence="12">
    <location>
        <position position="220"/>
    </location>
    <ligand>
        <name>ATP</name>
        <dbReference type="ChEBI" id="CHEBI:30616"/>
    </ligand>
</feature>
<dbReference type="InterPro" id="IPR007807">
    <property type="entry name" value="TcmA/NAT10_helicase"/>
</dbReference>
<feature type="binding site" evidence="12">
    <location>
        <position position="406"/>
    </location>
    <ligand>
        <name>ATP</name>
        <dbReference type="ChEBI" id="CHEBI:30616"/>
    </ligand>
</feature>
<protein>
    <recommendedName>
        <fullName evidence="12">tRNA(Met) cytidine acetyltransferase TmcA</fullName>
        <ecNumber evidence="12">2.3.1.193</ecNumber>
    </recommendedName>
</protein>
<evidence type="ECO:0000256" key="7">
    <source>
        <dbReference type="ARBA" id="ARBA00022884"/>
    </source>
</evidence>
<evidence type="ECO:0000259" key="15">
    <source>
        <dbReference type="Pfam" id="PF13718"/>
    </source>
</evidence>
<comment type="catalytic activity">
    <reaction evidence="9">
        <text>a cytidine in tRNA + acetyl-CoA + ATP + H2O = an N(4)-acetylcytidine in tRNA + ADP + phosphate + CoA + H(+)</text>
        <dbReference type="Rhea" id="RHEA:53876"/>
        <dbReference type="Rhea" id="RHEA-COMP:13670"/>
        <dbReference type="Rhea" id="RHEA-COMP:13671"/>
        <dbReference type="ChEBI" id="CHEBI:15377"/>
        <dbReference type="ChEBI" id="CHEBI:15378"/>
        <dbReference type="ChEBI" id="CHEBI:30616"/>
        <dbReference type="ChEBI" id="CHEBI:43474"/>
        <dbReference type="ChEBI" id="CHEBI:57287"/>
        <dbReference type="ChEBI" id="CHEBI:57288"/>
        <dbReference type="ChEBI" id="CHEBI:74900"/>
        <dbReference type="ChEBI" id="CHEBI:82748"/>
        <dbReference type="ChEBI" id="CHEBI:456216"/>
    </reaction>
</comment>
<dbReference type="GO" id="GO:0002101">
    <property type="term" value="P:tRNA wobble cytosine modification"/>
    <property type="evidence" value="ECO:0007669"/>
    <property type="project" value="UniProtKB-UniRule"/>
</dbReference>
<dbReference type="RefSeq" id="WP_048096317.1">
    <property type="nucleotide sequence ID" value="NZ_CP011267.1"/>
</dbReference>
<evidence type="ECO:0000256" key="8">
    <source>
        <dbReference type="ARBA" id="ARBA00023315"/>
    </source>
</evidence>
<feature type="domain" description="N-acetyltransferase" evidence="15">
    <location>
        <begin position="464"/>
        <end position="578"/>
    </location>
</feature>
<dbReference type="HOGENOM" id="CLU_004652_1_0_2"/>
<dbReference type="Gene3D" id="3.40.50.300">
    <property type="entry name" value="P-loop containing nucleotide triphosphate hydrolases"/>
    <property type="match status" value="1"/>
</dbReference>
<dbReference type="GO" id="GO:0051391">
    <property type="term" value="P:tRNA acetylation"/>
    <property type="evidence" value="ECO:0007669"/>
    <property type="project" value="UniProtKB-UniRule"/>
</dbReference>
<evidence type="ECO:0000256" key="3">
    <source>
        <dbReference type="ARBA" id="ARBA00022679"/>
    </source>
</evidence>
<dbReference type="GO" id="GO:0005524">
    <property type="term" value="F:ATP binding"/>
    <property type="evidence" value="ECO:0007669"/>
    <property type="project" value="UniProtKB-UniRule"/>
</dbReference>
<dbReference type="InterPro" id="IPR000182">
    <property type="entry name" value="GNAT_dom"/>
</dbReference>
<keyword evidence="17" id="KW-1185">Reference proteome</keyword>
<keyword evidence="5 12" id="KW-0547">Nucleotide-binding</keyword>
<dbReference type="InParanoid" id="A0A0F7IDX8"/>
<dbReference type="InterPro" id="IPR016181">
    <property type="entry name" value="Acyl_CoA_acyltransferase"/>
</dbReference>
<sequence length="769" mass="89636">MTVRALMSEIERACRTANENRHRYMVFICSKDLNDRVMKIAKRAYKHHLKARNRKKGSERLLLAGRSYFNELAEKYFDGDIIHYKESGKVLGQTYDSLIIDLTEGFHPNDLGILIETVREGGIILALSPPVDAWFDLKGKWHEDLVSEPYTVEDVVPRFYRRFIKKTLQAQGVIIFDADKRKIVKKYEFTKEFESREEIVIPEKREIKKKLYKLCATQDQVRVLESFETFFDRKKDRKAVVITADRGRGKTAVLGIVTPYIISRLERVLKRPVRVLVVAPSPQAVQTYFEFLKKALVRQGMKNFSEKKSGDKVTVINSRYARVEYAVPMRAMVEKDFADVVIVDEAAGIDVPVLLRIIEGVKYAIFSTTIHGYEGTGRGFAIRFLKRIEQEEDIEIVKIHLREPIRYGSGDPIERWLYDVLLLDAQPAELDESDIEKIRKGELEFEEIDKDALIEDDELLREFFGIYVLAHYRNRPSDLVILLDMPNHLPLRVKVNGKTVCSLHVAVEGGMDEETVRKLSDGYKPKGQIIPDLILKHYWDYSFPELTGIRIVRIATHPSVMDMGIGSFALQRLVEWAESRDMDWAGSGFGVSPELLRFWSRNGFVPVHITPQRNEVSGEHTVIVLRALKMHIQSRIDDINAEFVRRVIEYLGDELKDIELETAIGLLNSLRKEIRACEPEYTRVERRRMKKYFQGHSLFEYVSDIARPLVRYYYTRTDKADLDEREERVLVAKCLMMRHWREIDDSRAYRRMLKALKKVWEWYHGAEED</sequence>
<evidence type="ECO:0000256" key="2">
    <source>
        <dbReference type="ARBA" id="ARBA00022555"/>
    </source>
</evidence>
<feature type="binding site" evidence="12">
    <location>
        <position position="601"/>
    </location>
    <ligand>
        <name>acetyl-CoA</name>
        <dbReference type="ChEBI" id="CHEBI:57288"/>
    </ligand>
</feature>
<dbReference type="Gene3D" id="3.40.630.30">
    <property type="match status" value="1"/>
</dbReference>
<keyword evidence="7 12" id="KW-0694">RNA-binding</keyword>
<feature type="domain" description="TmcA/NAT10 N-terminal" evidence="14">
    <location>
        <begin position="3"/>
        <end position="178"/>
    </location>
</feature>
<keyword evidence="6 12" id="KW-0067">ATP-binding</keyword>